<dbReference type="InterPro" id="IPR032799">
    <property type="entry name" value="TAXi_C"/>
</dbReference>
<sequence>MVGPTYSVRVGVGSGDTQHFYRLAVDMVGNLTWMQCLPSNPKLKQDAPIFDPKTSHRYKNVGHDDPLCKAPFTPRPTEHRCGFNIRFRAEAMATGYLGKDEFAFGAGSGSRTTNVDGLVFGCAHRINGWNNKDVLAGIPSLNRRPTSFVRQLSTHGGGGARFSYCLLSVHGGGTTPRFSYCLVDHKKYPNKHGFLRFGADVPDHSHAQSTALLYGEPDGGFGMYYVRLVGVSVAGRKLTGITPKMFQRDRRSRLGGCYVDVGNPTTRFAEAPYDILEAGVAAHMASHGLHRTPVPGHRLCVRGTSPEVMPKLPSITLHFAEDEAAGLEIKSRLLFATVKHAGADYVCFIVQRAPVTTVIGGHQQVDTRFTFDLEENRLFFAPEDCHGDAS</sequence>
<dbReference type="PROSITE" id="PS51767">
    <property type="entry name" value="PEPTIDASE_A1"/>
    <property type="match status" value="1"/>
</dbReference>
<dbReference type="STRING" id="15368.A0A0Q3GUQ1"/>
<dbReference type="InterPro" id="IPR051708">
    <property type="entry name" value="Plant_Aspart_Prot_A1"/>
</dbReference>
<dbReference type="Proteomes" id="UP000008810">
    <property type="component" value="Chromosome 1"/>
</dbReference>
<reference evidence="5" key="2">
    <citation type="submission" date="2017-06" db="EMBL/GenBank/DDBJ databases">
        <title>WGS assembly of Brachypodium distachyon.</title>
        <authorList>
            <consortium name="The International Brachypodium Initiative"/>
            <person name="Lucas S."/>
            <person name="Harmon-Smith M."/>
            <person name="Lail K."/>
            <person name="Tice H."/>
            <person name="Grimwood J."/>
            <person name="Bruce D."/>
            <person name="Barry K."/>
            <person name="Shu S."/>
            <person name="Lindquist E."/>
            <person name="Wang M."/>
            <person name="Pitluck S."/>
            <person name="Vogel J.P."/>
            <person name="Garvin D.F."/>
            <person name="Mockler T.C."/>
            <person name="Schmutz J."/>
            <person name="Rokhsar D."/>
            <person name="Bevan M.W."/>
        </authorList>
    </citation>
    <scope>NUCLEOTIDE SEQUENCE</scope>
    <source>
        <strain evidence="5">Bd21</strain>
    </source>
</reference>
<dbReference type="GO" id="GO:0006508">
    <property type="term" value="P:proteolysis"/>
    <property type="evidence" value="ECO:0007669"/>
    <property type="project" value="UniProtKB-KW"/>
</dbReference>
<dbReference type="InterPro" id="IPR032861">
    <property type="entry name" value="TAXi_N"/>
</dbReference>
<dbReference type="AlphaFoldDB" id="A0A0Q3GUQ1"/>
<evidence type="ECO:0000256" key="3">
    <source>
        <dbReference type="ARBA" id="ARBA00022801"/>
    </source>
</evidence>
<keyword evidence="2" id="KW-0645">Protease</keyword>
<evidence type="ECO:0000313" key="6">
    <source>
        <dbReference type="EnsemblPlants" id="KQK14720"/>
    </source>
</evidence>
<dbReference type="GO" id="GO:0004190">
    <property type="term" value="F:aspartic-type endopeptidase activity"/>
    <property type="evidence" value="ECO:0000318"/>
    <property type="project" value="GO_Central"/>
</dbReference>
<dbReference type="InterPro" id="IPR021109">
    <property type="entry name" value="Peptidase_aspartic_dom_sf"/>
</dbReference>
<evidence type="ECO:0000313" key="7">
    <source>
        <dbReference type="Proteomes" id="UP000008810"/>
    </source>
</evidence>
<dbReference type="InParanoid" id="A0A0Q3GUQ1"/>
<comment type="similarity">
    <text evidence="1">Belongs to the peptidase A1 family.</text>
</comment>
<dbReference type="Pfam" id="PF14541">
    <property type="entry name" value="TAXi_C"/>
    <property type="match status" value="1"/>
</dbReference>
<dbReference type="OrthoDB" id="585559at2759"/>
<feature type="domain" description="Peptidase A1" evidence="4">
    <location>
        <begin position="6"/>
        <end position="381"/>
    </location>
</feature>
<evidence type="ECO:0000256" key="2">
    <source>
        <dbReference type="ARBA" id="ARBA00022670"/>
    </source>
</evidence>
<keyword evidence="7" id="KW-1185">Reference proteome</keyword>
<gene>
    <name evidence="5" type="ORF">BRADI_1g18295v3</name>
</gene>
<dbReference type="EMBL" id="CM000880">
    <property type="protein sequence ID" value="KQK14720.2"/>
    <property type="molecule type" value="Genomic_DNA"/>
</dbReference>
<dbReference type="EnsemblPlants" id="KQK14720">
    <property type="protein sequence ID" value="KQK14720"/>
    <property type="gene ID" value="BRADI_1g18295v3"/>
</dbReference>
<proteinExistence type="inferred from homology"/>
<dbReference type="SUPFAM" id="SSF50630">
    <property type="entry name" value="Acid proteases"/>
    <property type="match status" value="1"/>
</dbReference>
<evidence type="ECO:0000256" key="1">
    <source>
        <dbReference type="ARBA" id="ARBA00007447"/>
    </source>
</evidence>
<reference evidence="6" key="3">
    <citation type="submission" date="2018-08" db="UniProtKB">
        <authorList>
            <consortium name="EnsemblPlants"/>
        </authorList>
    </citation>
    <scope>IDENTIFICATION</scope>
    <source>
        <strain evidence="6">cv. Bd21</strain>
    </source>
</reference>
<reference evidence="5 6" key="1">
    <citation type="journal article" date="2010" name="Nature">
        <title>Genome sequencing and analysis of the model grass Brachypodium distachyon.</title>
        <authorList>
            <consortium name="International Brachypodium Initiative"/>
        </authorList>
    </citation>
    <scope>NUCLEOTIDE SEQUENCE [LARGE SCALE GENOMIC DNA]</scope>
    <source>
        <strain evidence="5 6">Bd21</strain>
    </source>
</reference>
<organism evidence="5">
    <name type="scientific">Brachypodium distachyon</name>
    <name type="common">Purple false brome</name>
    <name type="synonym">Trachynia distachya</name>
    <dbReference type="NCBI Taxonomy" id="15368"/>
    <lineage>
        <taxon>Eukaryota</taxon>
        <taxon>Viridiplantae</taxon>
        <taxon>Streptophyta</taxon>
        <taxon>Embryophyta</taxon>
        <taxon>Tracheophyta</taxon>
        <taxon>Spermatophyta</taxon>
        <taxon>Magnoliopsida</taxon>
        <taxon>Liliopsida</taxon>
        <taxon>Poales</taxon>
        <taxon>Poaceae</taxon>
        <taxon>BOP clade</taxon>
        <taxon>Pooideae</taxon>
        <taxon>Stipodae</taxon>
        <taxon>Brachypodieae</taxon>
        <taxon>Brachypodium</taxon>
    </lineage>
</organism>
<dbReference type="PANTHER" id="PTHR47967">
    <property type="entry name" value="OS07G0603500 PROTEIN-RELATED"/>
    <property type="match status" value="1"/>
</dbReference>
<keyword evidence="3" id="KW-0378">Hydrolase</keyword>
<name>A0A0Q3GUQ1_BRADI</name>
<dbReference type="PANTHER" id="PTHR47967:SF88">
    <property type="entry name" value="PEPTIDASE A1 DOMAIN-CONTAINING PROTEIN"/>
    <property type="match status" value="1"/>
</dbReference>
<dbReference type="Pfam" id="PF14543">
    <property type="entry name" value="TAXi_N"/>
    <property type="match status" value="1"/>
</dbReference>
<dbReference type="Gramene" id="KQK14720">
    <property type="protein sequence ID" value="KQK14720"/>
    <property type="gene ID" value="BRADI_1g18295v3"/>
</dbReference>
<evidence type="ECO:0000313" key="5">
    <source>
        <dbReference type="EMBL" id="KQK14720.2"/>
    </source>
</evidence>
<dbReference type="InterPro" id="IPR033121">
    <property type="entry name" value="PEPTIDASE_A1"/>
</dbReference>
<protein>
    <recommendedName>
        <fullName evidence="4">Peptidase A1 domain-containing protein</fullName>
    </recommendedName>
</protein>
<accession>A0A0Q3GUQ1</accession>
<evidence type="ECO:0000259" key="4">
    <source>
        <dbReference type="PROSITE" id="PS51767"/>
    </source>
</evidence>
<dbReference type="Gene3D" id="2.40.70.10">
    <property type="entry name" value="Acid Proteases"/>
    <property type="match status" value="2"/>
</dbReference>
<dbReference type="GO" id="GO:0005576">
    <property type="term" value="C:extracellular region"/>
    <property type="evidence" value="ECO:0000318"/>
    <property type="project" value="GO_Central"/>
</dbReference>